<name>A0A4Q9GYD5_9MICO</name>
<dbReference type="RefSeq" id="WP_130981421.1">
    <property type="nucleotide sequence ID" value="NZ_SISG01000001.1"/>
</dbReference>
<feature type="domain" description="PDZ" evidence="3">
    <location>
        <begin position="134"/>
        <end position="216"/>
    </location>
</feature>
<feature type="domain" description="Lon proteolytic" evidence="4">
    <location>
        <begin position="259"/>
        <end position="358"/>
    </location>
</feature>
<dbReference type="InterPro" id="IPR008269">
    <property type="entry name" value="Lon_proteolytic"/>
</dbReference>
<dbReference type="Gene3D" id="3.30.230.10">
    <property type="match status" value="1"/>
</dbReference>
<gene>
    <name evidence="5" type="ORF">EYE40_07820</name>
</gene>
<comment type="caution">
    <text evidence="5">The sequence shown here is derived from an EMBL/GenBank/DDBJ whole genome shotgun (WGS) entry which is preliminary data.</text>
</comment>
<dbReference type="PROSITE" id="PS51786">
    <property type="entry name" value="LON_PROTEOLYTIC"/>
    <property type="match status" value="1"/>
</dbReference>
<dbReference type="InterPro" id="IPR036034">
    <property type="entry name" value="PDZ_sf"/>
</dbReference>
<comment type="catalytic activity">
    <reaction evidence="1">
        <text>Hydrolysis of proteins in presence of ATP.</text>
        <dbReference type="EC" id="3.4.21.53"/>
    </reaction>
</comment>
<keyword evidence="6" id="KW-1185">Reference proteome</keyword>
<dbReference type="GO" id="GO:0004176">
    <property type="term" value="F:ATP-dependent peptidase activity"/>
    <property type="evidence" value="ECO:0007669"/>
    <property type="project" value="UniProtKB-UniRule"/>
</dbReference>
<dbReference type="InterPro" id="IPR014721">
    <property type="entry name" value="Ribsml_uS5_D2-typ_fold_subgr"/>
</dbReference>
<dbReference type="PROSITE" id="PS50106">
    <property type="entry name" value="PDZ"/>
    <property type="match status" value="1"/>
</dbReference>
<keyword evidence="2" id="KW-0472">Membrane</keyword>
<feature type="transmembrane region" description="Helical" evidence="2">
    <location>
        <begin position="20"/>
        <end position="39"/>
    </location>
</feature>
<feature type="active site" evidence="1">
    <location>
        <position position="265"/>
    </location>
</feature>
<dbReference type="EC" id="3.4.21.53" evidence="1"/>
<dbReference type="Proteomes" id="UP000294194">
    <property type="component" value="Unassembled WGS sequence"/>
</dbReference>
<evidence type="ECO:0000259" key="3">
    <source>
        <dbReference type="PROSITE" id="PS50106"/>
    </source>
</evidence>
<dbReference type="InterPro" id="IPR027065">
    <property type="entry name" value="Lon_Prtase"/>
</dbReference>
<dbReference type="InterPro" id="IPR020568">
    <property type="entry name" value="Ribosomal_Su5_D2-typ_SF"/>
</dbReference>
<evidence type="ECO:0000256" key="1">
    <source>
        <dbReference type="PROSITE-ProRule" id="PRU01122"/>
    </source>
</evidence>
<evidence type="ECO:0000256" key="2">
    <source>
        <dbReference type="SAM" id="Phobius"/>
    </source>
</evidence>
<comment type="similarity">
    <text evidence="1">Belongs to the peptidase S16 family.</text>
</comment>
<keyword evidence="1" id="KW-0378">Hydrolase</keyword>
<dbReference type="GO" id="GO:0004252">
    <property type="term" value="F:serine-type endopeptidase activity"/>
    <property type="evidence" value="ECO:0007669"/>
    <property type="project" value="UniProtKB-UniRule"/>
</dbReference>
<dbReference type="GO" id="GO:0006508">
    <property type="term" value="P:proteolysis"/>
    <property type="evidence" value="ECO:0007669"/>
    <property type="project" value="UniProtKB-KW"/>
</dbReference>
<keyword evidence="1" id="KW-0720">Serine protease</keyword>
<dbReference type="AlphaFoldDB" id="A0A4Q9GYD5"/>
<dbReference type="SUPFAM" id="SSF50156">
    <property type="entry name" value="PDZ domain-like"/>
    <property type="match status" value="1"/>
</dbReference>
<reference evidence="6" key="1">
    <citation type="submission" date="2019-02" db="EMBL/GenBank/DDBJ databases">
        <title>Glaciihabitans arcticus sp. nov., a psychrotolerant bacterium isolated from polar soil.</title>
        <authorList>
            <person name="Dahal R.H."/>
        </authorList>
    </citation>
    <scope>NUCLEOTIDE SEQUENCE [LARGE SCALE GENOMIC DNA]</scope>
    <source>
        <strain evidence="6">RP-3-7</strain>
    </source>
</reference>
<proteinExistence type="inferred from homology"/>
<dbReference type="Gene3D" id="2.30.42.10">
    <property type="match status" value="1"/>
</dbReference>
<dbReference type="SUPFAM" id="SSF54211">
    <property type="entry name" value="Ribosomal protein S5 domain 2-like"/>
    <property type="match status" value="1"/>
</dbReference>
<dbReference type="Pfam" id="PF05362">
    <property type="entry name" value="Lon_C"/>
    <property type="match status" value="1"/>
</dbReference>
<accession>A0A4Q9GYD5</accession>
<keyword evidence="2" id="KW-0812">Transmembrane</keyword>
<dbReference type="InterPro" id="IPR001478">
    <property type="entry name" value="PDZ"/>
</dbReference>
<dbReference type="PANTHER" id="PTHR10046">
    <property type="entry name" value="ATP DEPENDENT LON PROTEASE FAMILY MEMBER"/>
    <property type="match status" value="1"/>
</dbReference>
<keyword evidence="1" id="KW-0645">Protease</keyword>
<keyword evidence="2" id="KW-1133">Transmembrane helix</keyword>
<organism evidence="5 6">
    <name type="scientific">Glaciihabitans arcticus</name>
    <dbReference type="NCBI Taxonomy" id="2668039"/>
    <lineage>
        <taxon>Bacteria</taxon>
        <taxon>Bacillati</taxon>
        <taxon>Actinomycetota</taxon>
        <taxon>Actinomycetes</taxon>
        <taxon>Micrococcales</taxon>
        <taxon>Microbacteriaceae</taxon>
        <taxon>Glaciihabitans</taxon>
    </lineage>
</organism>
<evidence type="ECO:0000313" key="6">
    <source>
        <dbReference type="Proteomes" id="UP000294194"/>
    </source>
</evidence>
<sequence length="372" mass="39195">MSLFTDVEPDYPPRRRGGGWFGWSLLGFAITAIVVVALLPSPYVIEKPGPVFDTLGTVAIEGEDVPLIDIPMEETFPTTGSLNLLTVSIVGNRDNPLRWFETATAWLDPSKAVVPIDQVYPQGVTVEQSSEASRIQMEVSQQESIAAALDRLGYDFTSTLTIAGLTEGSASDGIVEEGDVIQSLNGESYLYVSQMREAIAANGVDKPMTLVVDRDGVEQTLEVTPTLSPENGTAERQPVLGVLISNAYDFPFDVTIQLENVGGPSAGQMFALGIIDKLTEGDLNGGEDVAGTGTITGEGDIGPIGGIRQKMYGALDAGATYFLAPEANCDEVTGHIPDGLTVFAVEDLDDSMTALAGIASGEIDDIATCPAG</sequence>
<evidence type="ECO:0000313" key="5">
    <source>
        <dbReference type="EMBL" id="TBN57310.1"/>
    </source>
</evidence>
<dbReference type="EMBL" id="SISG01000001">
    <property type="protein sequence ID" value="TBN57310.1"/>
    <property type="molecule type" value="Genomic_DNA"/>
</dbReference>
<dbReference type="GO" id="GO:0030163">
    <property type="term" value="P:protein catabolic process"/>
    <property type="evidence" value="ECO:0007669"/>
    <property type="project" value="InterPro"/>
</dbReference>
<evidence type="ECO:0000259" key="4">
    <source>
        <dbReference type="PROSITE" id="PS51786"/>
    </source>
</evidence>
<protein>
    <recommendedName>
        <fullName evidence="1">endopeptidase La</fullName>
        <ecNumber evidence="1">3.4.21.53</ecNumber>
    </recommendedName>
</protein>
<dbReference type="GO" id="GO:0005524">
    <property type="term" value="F:ATP binding"/>
    <property type="evidence" value="ECO:0007669"/>
    <property type="project" value="InterPro"/>
</dbReference>
<feature type="active site" evidence="1">
    <location>
        <position position="310"/>
    </location>
</feature>